<evidence type="ECO:0000256" key="4">
    <source>
        <dbReference type="ARBA" id="ARBA00022989"/>
    </source>
</evidence>
<feature type="transmembrane region" description="Helical" evidence="6">
    <location>
        <begin position="43"/>
        <end position="66"/>
    </location>
</feature>
<dbReference type="PANTHER" id="PTHR30250">
    <property type="entry name" value="PST FAMILY PREDICTED COLANIC ACID TRANSPORTER"/>
    <property type="match status" value="1"/>
</dbReference>
<reference evidence="7 8" key="1">
    <citation type="submission" date="2017-10" db="EMBL/GenBank/DDBJ databases">
        <title>Novel microbial diversity and functional potential in the marine mammal oral microbiome.</title>
        <authorList>
            <person name="Dudek N.K."/>
            <person name="Sun C.L."/>
            <person name="Burstein D."/>
            <person name="Kantor R.S."/>
            <person name="Aliaga Goltsman D.S."/>
            <person name="Bik E.M."/>
            <person name="Thomas B.C."/>
            <person name="Banfield J.F."/>
            <person name="Relman D.A."/>
        </authorList>
    </citation>
    <scope>NUCLEOTIDE SEQUENCE [LARGE SCALE GENOMIC DNA]</scope>
    <source>
        <strain evidence="7">DOLZORAL124_49_17</strain>
    </source>
</reference>
<feature type="transmembrane region" description="Helical" evidence="6">
    <location>
        <begin position="356"/>
        <end position="376"/>
    </location>
</feature>
<feature type="transmembrane region" description="Helical" evidence="6">
    <location>
        <begin position="250"/>
        <end position="269"/>
    </location>
</feature>
<feature type="transmembrane region" description="Helical" evidence="6">
    <location>
        <begin position="142"/>
        <end position="164"/>
    </location>
</feature>
<comment type="subcellular location">
    <subcellularLocation>
        <location evidence="1">Cell membrane</location>
        <topology evidence="1">Multi-pass membrane protein</topology>
    </subcellularLocation>
</comment>
<dbReference type="PANTHER" id="PTHR30250:SF11">
    <property type="entry name" value="O-ANTIGEN TRANSPORTER-RELATED"/>
    <property type="match status" value="1"/>
</dbReference>
<evidence type="ECO:0000313" key="8">
    <source>
        <dbReference type="Proteomes" id="UP000229740"/>
    </source>
</evidence>
<keyword evidence="4 6" id="KW-1133">Transmembrane helix</keyword>
<dbReference type="InterPro" id="IPR002797">
    <property type="entry name" value="Polysacc_synth"/>
</dbReference>
<evidence type="ECO:0000256" key="1">
    <source>
        <dbReference type="ARBA" id="ARBA00004651"/>
    </source>
</evidence>
<keyword evidence="3 6" id="KW-0812">Transmembrane</keyword>
<evidence type="ECO:0000256" key="3">
    <source>
        <dbReference type="ARBA" id="ARBA00022692"/>
    </source>
</evidence>
<evidence type="ECO:0000313" key="7">
    <source>
        <dbReference type="EMBL" id="PID57333.1"/>
    </source>
</evidence>
<evidence type="ECO:0000256" key="6">
    <source>
        <dbReference type="SAM" id="Phobius"/>
    </source>
</evidence>
<gene>
    <name evidence="7" type="ORF">CSB45_07345</name>
</gene>
<feature type="transmembrane region" description="Helical" evidence="6">
    <location>
        <begin position="210"/>
        <end position="230"/>
    </location>
</feature>
<feature type="transmembrane region" description="Helical" evidence="6">
    <location>
        <begin position="382"/>
        <end position="403"/>
    </location>
</feature>
<dbReference type="Pfam" id="PF01943">
    <property type="entry name" value="Polysacc_synt"/>
    <property type="match status" value="1"/>
</dbReference>
<keyword evidence="5 6" id="KW-0472">Membrane</keyword>
<dbReference type="GO" id="GO:0005886">
    <property type="term" value="C:plasma membrane"/>
    <property type="evidence" value="ECO:0007669"/>
    <property type="project" value="UniProtKB-SubCell"/>
</dbReference>
<feature type="transmembrane region" description="Helical" evidence="6">
    <location>
        <begin position="410"/>
        <end position="433"/>
    </location>
</feature>
<dbReference type="EMBL" id="PDPS01000027">
    <property type="protein sequence ID" value="PID57333.1"/>
    <property type="molecule type" value="Genomic_DNA"/>
</dbReference>
<feature type="transmembrane region" description="Helical" evidence="6">
    <location>
        <begin position="170"/>
        <end position="189"/>
    </location>
</feature>
<sequence length="485" mass="53371">MIARIVRNVVSLLTGHLVSKIFSLLCIIVLAKELGVDGFGTYGAITASLTLFATFADSGLLPLVIREVSQNHEQRTEIFVHAFVLRMLLASVFYAAFCLGGTLYFANTFSPAFMMGAGLFLFPETIRKLGISMLSGIERMEIVAGLEILGSVVRYLPLLAAILLGLPLRSAFLLFVFAWGVPALVWLFTVRRYCGRRLPGTIEFARLRSLLYEAYPFGAMSILAMIYFKADILMLNHMQGSGAVGLYEAAWKFIEASMFVPVSLVNVLLPVMSRTFHEDRDSYTTIYIHAARILTLSVFPIILTASLFRNEIILLVYTQDYLPAASVLGLLLWSLFVIFLNAPLGSVIASSKHMHAFLPFAVGNTLVNIALNALLIPKYSVTGAGAATLMTECLSFIIHLHFIKKITGTAAPLITLTGKLLLLGIVSWLTGYFSISSAIFPLNILPMLGVYALAVFFLKLFDRQDQQVCREFLQKIAVKFSAGAC</sequence>
<feature type="transmembrane region" description="Helical" evidence="6">
    <location>
        <begin position="290"/>
        <end position="309"/>
    </location>
</feature>
<feature type="transmembrane region" description="Helical" evidence="6">
    <location>
        <begin position="103"/>
        <end position="122"/>
    </location>
</feature>
<feature type="transmembrane region" description="Helical" evidence="6">
    <location>
        <begin position="12"/>
        <end position="31"/>
    </location>
</feature>
<dbReference type="AlphaFoldDB" id="A0A2G6E5H6"/>
<name>A0A2G6E5H6_9BACT</name>
<keyword evidence="2" id="KW-1003">Cell membrane</keyword>
<evidence type="ECO:0000256" key="2">
    <source>
        <dbReference type="ARBA" id="ARBA00022475"/>
    </source>
</evidence>
<accession>A0A2G6E5H6</accession>
<dbReference type="Proteomes" id="UP000229740">
    <property type="component" value="Unassembled WGS sequence"/>
</dbReference>
<feature type="transmembrane region" description="Helical" evidence="6">
    <location>
        <begin position="439"/>
        <end position="461"/>
    </location>
</feature>
<protein>
    <submittedName>
        <fullName evidence="7">Uncharacterized protein</fullName>
    </submittedName>
</protein>
<comment type="caution">
    <text evidence="7">The sequence shown here is derived from an EMBL/GenBank/DDBJ whole genome shotgun (WGS) entry which is preliminary data.</text>
</comment>
<feature type="transmembrane region" description="Helical" evidence="6">
    <location>
        <begin position="321"/>
        <end position="344"/>
    </location>
</feature>
<dbReference type="InterPro" id="IPR050833">
    <property type="entry name" value="Poly_Biosynth_Transport"/>
</dbReference>
<proteinExistence type="predicted"/>
<organism evidence="7 8">
    <name type="scientific">candidate division KSB3 bacterium</name>
    <dbReference type="NCBI Taxonomy" id="2044937"/>
    <lineage>
        <taxon>Bacteria</taxon>
        <taxon>candidate division KSB3</taxon>
    </lineage>
</organism>
<feature type="transmembrane region" description="Helical" evidence="6">
    <location>
        <begin position="78"/>
        <end position="97"/>
    </location>
</feature>
<dbReference type="CDD" id="cd13128">
    <property type="entry name" value="MATE_Wzx_like"/>
    <property type="match status" value="1"/>
</dbReference>
<evidence type="ECO:0000256" key="5">
    <source>
        <dbReference type="ARBA" id="ARBA00023136"/>
    </source>
</evidence>